<gene>
    <name evidence="6" type="ORF">KM92DES2_10890</name>
</gene>
<dbReference type="SUPFAM" id="SSF56281">
    <property type="entry name" value="Metallo-hydrolase/oxidoreductase"/>
    <property type="match status" value="1"/>
</dbReference>
<keyword evidence="3" id="KW-0378">Hydrolase</keyword>
<proteinExistence type="predicted"/>
<feature type="domain" description="Metallo-beta-lactamase" evidence="5">
    <location>
        <begin position="12"/>
        <end position="187"/>
    </location>
</feature>
<dbReference type="Pfam" id="PF00753">
    <property type="entry name" value="Lactamase_B"/>
    <property type="match status" value="1"/>
</dbReference>
<dbReference type="InterPro" id="IPR036866">
    <property type="entry name" value="RibonucZ/Hydroxyglut_hydro"/>
</dbReference>
<evidence type="ECO:0000256" key="3">
    <source>
        <dbReference type="ARBA" id="ARBA00022801"/>
    </source>
</evidence>
<evidence type="ECO:0000259" key="5">
    <source>
        <dbReference type="SMART" id="SM00849"/>
    </source>
</evidence>
<dbReference type="InterPro" id="IPR001279">
    <property type="entry name" value="Metallo-B-lactamas"/>
</dbReference>
<dbReference type="Gene3D" id="3.60.15.10">
    <property type="entry name" value="Ribonuclease Z/Hydroxyacylglutathione hydrolase-like"/>
    <property type="match status" value="1"/>
</dbReference>
<dbReference type="GO" id="GO:0016787">
    <property type="term" value="F:hydrolase activity"/>
    <property type="evidence" value="ECO:0007669"/>
    <property type="project" value="UniProtKB-KW"/>
</dbReference>
<dbReference type="CDD" id="cd06262">
    <property type="entry name" value="metallo-hydrolase-like_MBL-fold"/>
    <property type="match status" value="1"/>
</dbReference>
<dbReference type="GO" id="GO:0046872">
    <property type="term" value="F:metal ion binding"/>
    <property type="evidence" value="ECO:0007669"/>
    <property type="project" value="UniProtKB-KW"/>
</dbReference>
<dbReference type="PANTHER" id="PTHR46233:SF3">
    <property type="entry name" value="HYDROXYACYLGLUTATHIONE HYDROLASE GLOC"/>
    <property type="match status" value="1"/>
</dbReference>
<evidence type="ECO:0000313" key="6">
    <source>
        <dbReference type="EMBL" id="SBV97172.1"/>
    </source>
</evidence>
<evidence type="ECO:0000256" key="2">
    <source>
        <dbReference type="ARBA" id="ARBA00022723"/>
    </source>
</evidence>
<sequence>MPVATFPLGPLQTNSYLIHSGTQAVAVDVGGDPDPMLEYLATHGLKLAAICITHRHFDHVYGVAALQKATGAPVYISADDDCLEGTESAQGGLWGFPTVTPYQSQPIALGKTSFGGMECEVLATPGHTPGGVSLFFPTEKLVFTGDALFYRSIGRTDFPGGDHNGLLRSVTEVLFKLPEDTVVYPGHGPSTTIGDEKKSNPFCGEFQL</sequence>
<keyword evidence="4" id="KW-0862">Zinc</keyword>
<accession>A0A212JCQ0</accession>
<keyword evidence="2" id="KW-0479">Metal-binding</keyword>
<dbReference type="InterPro" id="IPR051453">
    <property type="entry name" value="MBL_Glyoxalase_II"/>
</dbReference>
<dbReference type="PANTHER" id="PTHR46233">
    <property type="entry name" value="HYDROXYACYLGLUTATHIONE HYDROLASE GLOC"/>
    <property type="match status" value="1"/>
</dbReference>
<dbReference type="RefSeq" id="WP_192112481.1">
    <property type="nucleotide sequence ID" value="NZ_CALHHP010000072.1"/>
</dbReference>
<reference evidence="6" key="1">
    <citation type="submission" date="2016-04" db="EMBL/GenBank/DDBJ databases">
        <authorList>
            <person name="Evans L.H."/>
            <person name="Alamgir A."/>
            <person name="Owens N."/>
            <person name="Weber N.D."/>
            <person name="Virtaneva K."/>
            <person name="Barbian K."/>
            <person name="Babar A."/>
            <person name="Rosenke K."/>
        </authorList>
    </citation>
    <scope>NUCLEOTIDE SEQUENCE</scope>
    <source>
        <strain evidence="6">92-2</strain>
    </source>
</reference>
<name>A0A212JCQ0_9BACT</name>
<evidence type="ECO:0000256" key="1">
    <source>
        <dbReference type="ARBA" id="ARBA00001947"/>
    </source>
</evidence>
<dbReference type="SMART" id="SM00849">
    <property type="entry name" value="Lactamase_B"/>
    <property type="match status" value="1"/>
</dbReference>
<evidence type="ECO:0000256" key="4">
    <source>
        <dbReference type="ARBA" id="ARBA00022833"/>
    </source>
</evidence>
<comment type="cofactor">
    <cofactor evidence="1">
        <name>Zn(2+)</name>
        <dbReference type="ChEBI" id="CHEBI:29105"/>
    </cofactor>
</comment>
<dbReference type="EMBL" id="FLUP01000001">
    <property type="protein sequence ID" value="SBV97172.1"/>
    <property type="molecule type" value="Genomic_DNA"/>
</dbReference>
<protein>
    <submittedName>
        <fullName evidence="6">Beta-lactamase domain protein</fullName>
    </submittedName>
</protein>
<dbReference type="AlphaFoldDB" id="A0A212JCQ0"/>
<organism evidence="6">
    <name type="scientific">uncultured Desulfovibrio sp</name>
    <dbReference type="NCBI Taxonomy" id="167968"/>
    <lineage>
        <taxon>Bacteria</taxon>
        <taxon>Pseudomonadati</taxon>
        <taxon>Thermodesulfobacteriota</taxon>
        <taxon>Desulfovibrionia</taxon>
        <taxon>Desulfovibrionales</taxon>
        <taxon>Desulfovibrionaceae</taxon>
        <taxon>Desulfovibrio</taxon>
        <taxon>environmental samples</taxon>
    </lineage>
</organism>